<dbReference type="AlphaFoldDB" id="A0A1I4KWZ3"/>
<dbReference type="Gene3D" id="3.40.50.2000">
    <property type="entry name" value="Glycogen Phosphorylase B"/>
    <property type="match status" value="2"/>
</dbReference>
<dbReference type="PANTHER" id="PTHR12526">
    <property type="entry name" value="GLYCOSYLTRANSFERASE"/>
    <property type="match status" value="1"/>
</dbReference>
<evidence type="ECO:0000313" key="2">
    <source>
        <dbReference type="Proteomes" id="UP000199561"/>
    </source>
</evidence>
<dbReference type="EMBL" id="FOUF01000001">
    <property type="protein sequence ID" value="SFL83123.1"/>
    <property type="molecule type" value="Genomic_DNA"/>
</dbReference>
<dbReference type="NCBIfam" id="TIGR03087">
    <property type="entry name" value="stp1"/>
    <property type="match status" value="1"/>
</dbReference>
<sequence>MQAALLYLTHRIPYPPNKGDKIRSYHLLKYLSKHYRVYLGTFIDDERDWKYVEEVKAFCEDACFIKLNPFAARIRSLTTLLSTKPLTLSYYYNAQLRAWVDQQLKRKSINRILIFSSAMAQYTDCACDCHRIVDFVDVDSDKWRQYAEAKAWPQSWVYRREAELLLAYEKQVARNYDYVTFVSEKEAGLFKQLAPEVADKTCFFNNGVDVEYFTPHFDYANPYPGDAAVLVFTGAMDYWPNIDAVSWFAQAIFPAIRAEIPRMQFYIVGARPSREVTALAQLPGVTVTGAVKDIRPYIAHAAMAVAPLRVARGIQNKVLEAMAMGKIVIVSPQAMEGIYAVPESELFIASDANQFIDKIILLAKENRLTSNVGQAARLRVLQDYNWTENLTRVDSLFADNVGKKQIK</sequence>
<dbReference type="PANTHER" id="PTHR12526:SF600">
    <property type="entry name" value="GLYCOSYL TRANSFERASE GROUP 1"/>
    <property type="match status" value="1"/>
</dbReference>
<reference evidence="1 2" key="1">
    <citation type="submission" date="2016-10" db="EMBL/GenBank/DDBJ databases">
        <authorList>
            <person name="de Groot N.N."/>
        </authorList>
    </citation>
    <scope>NUCLEOTIDE SEQUENCE [LARGE SCALE GENOMIC DNA]</scope>
    <source>
        <strain evidence="1 2">Nm146</strain>
    </source>
</reference>
<name>A0A1I4KWZ3_9PROT</name>
<organism evidence="1 2">
    <name type="scientific">Nitrosomonas nitrosa</name>
    <dbReference type="NCBI Taxonomy" id="52442"/>
    <lineage>
        <taxon>Bacteria</taxon>
        <taxon>Pseudomonadati</taxon>
        <taxon>Pseudomonadota</taxon>
        <taxon>Betaproteobacteria</taxon>
        <taxon>Nitrosomonadales</taxon>
        <taxon>Nitrosomonadaceae</taxon>
        <taxon>Nitrosomonas</taxon>
    </lineage>
</organism>
<proteinExistence type="predicted"/>
<evidence type="ECO:0000313" key="1">
    <source>
        <dbReference type="EMBL" id="SFL83123.1"/>
    </source>
</evidence>
<gene>
    <name evidence="1" type="ORF">SAMN05421880_10171</name>
</gene>
<dbReference type="InterPro" id="IPR017521">
    <property type="entry name" value="Sugar_tfrase_PEP-CTERM_Stp1"/>
</dbReference>
<protein>
    <submittedName>
        <fullName evidence="1">Sugar transferase, PEP-CTERM/EpsH1 system associated</fullName>
    </submittedName>
</protein>
<dbReference type="Pfam" id="PF13692">
    <property type="entry name" value="Glyco_trans_1_4"/>
    <property type="match status" value="1"/>
</dbReference>
<dbReference type="GO" id="GO:0016757">
    <property type="term" value="F:glycosyltransferase activity"/>
    <property type="evidence" value="ECO:0007669"/>
    <property type="project" value="TreeGrafter"/>
</dbReference>
<dbReference type="STRING" id="52442.SAMN05421880_10171"/>
<dbReference type="RefSeq" id="WP_090665609.1">
    <property type="nucleotide sequence ID" value="NZ_FOUF01000001.1"/>
</dbReference>
<accession>A0A1I4KWZ3</accession>
<keyword evidence="1" id="KW-0808">Transferase</keyword>
<dbReference type="SUPFAM" id="SSF53756">
    <property type="entry name" value="UDP-Glycosyltransferase/glycogen phosphorylase"/>
    <property type="match status" value="1"/>
</dbReference>
<dbReference type="CDD" id="cd03801">
    <property type="entry name" value="GT4_PimA-like"/>
    <property type="match status" value="1"/>
</dbReference>
<keyword evidence="2" id="KW-1185">Reference proteome</keyword>
<dbReference type="Proteomes" id="UP000199561">
    <property type="component" value="Unassembled WGS sequence"/>
</dbReference>